<dbReference type="AlphaFoldDB" id="A0A239B7M9"/>
<feature type="active site" evidence="4">
    <location>
        <position position="152"/>
    </location>
</feature>
<organism evidence="8 9">
    <name type="scientific">Anaerovirgula multivorans</name>
    <dbReference type="NCBI Taxonomy" id="312168"/>
    <lineage>
        <taxon>Bacteria</taxon>
        <taxon>Bacillati</taxon>
        <taxon>Bacillota</taxon>
        <taxon>Clostridia</taxon>
        <taxon>Peptostreptococcales</taxon>
        <taxon>Natronincolaceae</taxon>
        <taxon>Anaerovirgula</taxon>
    </lineage>
</organism>
<evidence type="ECO:0000256" key="5">
    <source>
        <dbReference type="PROSITE-ProRule" id="PRU00182"/>
    </source>
</evidence>
<gene>
    <name evidence="8" type="ORF">SAMN05446037_100331</name>
</gene>
<sequence length="315" mass="36512">MAKEKREVGEKMILEGKQKEDVIVYEASKDDDQCSIKDVLRKKLNISSRLLTKLKKNKSIFINNSYVKYHQLVSNGDIIKVVMTEKPSQFEAEDIPFNIVYEDVDVIIVDKQPGIVTHPTKSHFTGTIANAAQYYLDKKAMNCRIRFVNRLDMDTSGLLIIAKNPYTHHVLSEQMKEDQVEKRYIAFVEGVIENDWDTINEAIYRPTDDAVKRVVDPRGQQSITKYKVLERYRNATLIEVQLLTGRTHQIRVHMHHLGHPLIGDHLYGQTSDLINRQALHANYLKFLQPRYREAVEVKASLPKDLIELQEKLRKS</sequence>
<dbReference type="GO" id="GO:0000455">
    <property type="term" value="P:enzyme-directed rRNA pseudouridine synthesis"/>
    <property type="evidence" value="ECO:0007669"/>
    <property type="project" value="TreeGrafter"/>
</dbReference>
<dbReference type="CDD" id="cd02869">
    <property type="entry name" value="PseudoU_synth_RluA_like"/>
    <property type="match status" value="1"/>
</dbReference>
<dbReference type="Pfam" id="PF00849">
    <property type="entry name" value="PseudoU_synth_2"/>
    <property type="match status" value="1"/>
</dbReference>
<dbReference type="EC" id="5.4.99.-" evidence="6"/>
<dbReference type="PROSITE" id="PS50889">
    <property type="entry name" value="S4"/>
    <property type="match status" value="1"/>
</dbReference>
<feature type="domain" description="Pseudouridine synthase RsuA/RluA-like" evidence="7">
    <location>
        <begin position="105"/>
        <end position="256"/>
    </location>
</feature>
<dbReference type="GO" id="GO:0140098">
    <property type="term" value="F:catalytic activity, acting on RNA"/>
    <property type="evidence" value="ECO:0007669"/>
    <property type="project" value="UniProtKB-ARBA"/>
</dbReference>
<dbReference type="InterPro" id="IPR006145">
    <property type="entry name" value="PsdUridine_synth_RsuA/RluA"/>
</dbReference>
<keyword evidence="5" id="KW-0694">RNA-binding</keyword>
<evidence type="ECO:0000256" key="1">
    <source>
        <dbReference type="ARBA" id="ARBA00000073"/>
    </source>
</evidence>
<dbReference type="NCBIfam" id="TIGR00005">
    <property type="entry name" value="rluA_subfam"/>
    <property type="match status" value="1"/>
</dbReference>
<accession>A0A239B7M9</accession>
<evidence type="ECO:0000313" key="9">
    <source>
        <dbReference type="Proteomes" id="UP000198304"/>
    </source>
</evidence>
<dbReference type="SUPFAM" id="SSF55120">
    <property type="entry name" value="Pseudouridine synthase"/>
    <property type="match status" value="1"/>
</dbReference>
<reference evidence="8 9" key="1">
    <citation type="submission" date="2017-06" db="EMBL/GenBank/DDBJ databases">
        <authorList>
            <person name="Kim H.J."/>
            <person name="Triplett B.A."/>
        </authorList>
    </citation>
    <scope>NUCLEOTIDE SEQUENCE [LARGE SCALE GENOMIC DNA]</scope>
    <source>
        <strain evidence="8 9">SCA</strain>
    </source>
</reference>
<dbReference type="Gene3D" id="3.30.2350.10">
    <property type="entry name" value="Pseudouridine synthase"/>
    <property type="match status" value="1"/>
</dbReference>
<evidence type="ECO:0000256" key="6">
    <source>
        <dbReference type="RuleBase" id="RU362028"/>
    </source>
</evidence>
<evidence type="ECO:0000256" key="4">
    <source>
        <dbReference type="PIRSR" id="PIRSR606225-1"/>
    </source>
</evidence>
<comment type="similarity">
    <text evidence="2 6">Belongs to the pseudouridine synthase RluA family.</text>
</comment>
<dbReference type="Proteomes" id="UP000198304">
    <property type="component" value="Unassembled WGS sequence"/>
</dbReference>
<dbReference type="InterPro" id="IPR006225">
    <property type="entry name" value="PsdUridine_synth_RluC/D"/>
</dbReference>
<dbReference type="InterPro" id="IPR050188">
    <property type="entry name" value="RluA_PseudoU_synthase"/>
</dbReference>
<keyword evidence="3 6" id="KW-0413">Isomerase</keyword>
<dbReference type="InterPro" id="IPR020103">
    <property type="entry name" value="PsdUridine_synth_cat_dom_sf"/>
</dbReference>
<dbReference type="GO" id="GO:0003723">
    <property type="term" value="F:RNA binding"/>
    <property type="evidence" value="ECO:0007669"/>
    <property type="project" value="UniProtKB-KW"/>
</dbReference>
<evidence type="ECO:0000259" key="7">
    <source>
        <dbReference type="Pfam" id="PF00849"/>
    </source>
</evidence>
<evidence type="ECO:0000313" key="8">
    <source>
        <dbReference type="EMBL" id="SNS03318.1"/>
    </source>
</evidence>
<evidence type="ECO:0000256" key="2">
    <source>
        <dbReference type="ARBA" id="ARBA00010876"/>
    </source>
</evidence>
<dbReference type="EMBL" id="FZOJ01000003">
    <property type="protein sequence ID" value="SNS03318.1"/>
    <property type="molecule type" value="Genomic_DNA"/>
</dbReference>
<protein>
    <recommendedName>
        <fullName evidence="6">Pseudouridine synthase</fullName>
        <ecNumber evidence="6">5.4.99.-</ecNumber>
    </recommendedName>
</protein>
<keyword evidence="9" id="KW-1185">Reference proteome</keyword>
<evidence type="ECO:0000256" key="3">
    <source>
        <dbReference type="ARBA" id="ARBA00023235"/>
    </source>
</evidence>
<proteinExistence type="inferred from homology"/>
<comment type="catalytic activity">
    <reaction evidence="1 6">
        <text>a uridine in RNA = a pseudouridine in RNA</text>
        <dbReference type="Rhea" id="RHEA:48348"/>
        <dbReference type="Rhea" id="RHEA-COMP:12068"/>
        <dbReference type="Rhea" id="RHEA-COMP:12069"/>
        <dbReference type="ChEBI" id="CHEBI:65314"/>
        <dbReference type="ChEBI" id="CHEBI:65315"/>
    </reaction>
</comment>
<dbReference type="PANTHER" id="PTHR21600">
    <property type="entry name" value="MITOCHONDRIAL RNA PSEUDOURIDINE SYNTHASE"/>
    <property type="match status" value="1"/>
</dbReference>
<comment type="function">
    <text evidence="6">Responsible for synthesis of pseudouridine from uracil.</text>
</comment>
<dbReference type="PROSITE" id="PS01129">
    <property type="entry name" value="PSI_RLU"/>
    <property type="match status" value="1"/>
</dbReference>
<dbReference type="GO" id="GO:0009982">
    <property type="term" value="F:pseudouridine synthase activity"/>
    <property type="evidence" value="ECO:0007669"/>
    <property type="project" value="InterPro"/>
</dbReference>
<name>A0A239B7M9_9FIRM</name>
<dbReference type="PANTHER" id="PTHR21600:SF44">
    <property type="entry name" value="RIBOSOMAL LARGE SUBUNIT PSEUDOURIDINE SYNTHASE D"/>
    <property type="match status" value="1"/>
</dbReference>
<dbReference type="InterPro" id="IPR006224">
    <property type="entry name" value="PsdUridine_synth_RluA-like_CS"/>
</dbReference>